<organism evidence="7 8">
    <name type="scientific">Striga hermonthica</name>
    <name type="common">Purple witchweed</name>
    <name type="synonym">Buchnera hermonthica</name>
    <dbReference type="NCBI Taxonomy" id="68872"/>
    <lineage>
        <taxon>Eukaryota</taxon>
        <taxon>Viridiplantae</taxon>
        <taxon>Streptophyta</taxon>
        <taxon>Embryophyta</taxon>
        <taxon>Tracheophyta</taxon>
        <taxon>Spermatophyta</taxon>
        <taxon>Magnoliopsida</taxon>
        <taxon>eudicotyledons</taxon>
        <taxon>Gunneridae</taxon>
        <taxon>Pentapetalae</taxon>
        <taxon>asterids</taxon>
        <taxon>lamiids</taxon>
        <taxon>Lamiales</taxon>
        <taxon>Orobanchaceae</taxon>
        <taxon>Buchnereae</taxon>
        <taxon>Striga</taxon>
    </lineage>
</organism>
<keyword evidence="4 5" id="KW-0833">Ubl conjugation pathway</keyword>
<evidence type="ECO:0000256" key="5">
    <source>
        <dbReference type="RuleBase" id="RU369093"/>
    </source>
</evidence>
<gene>
    <name evidence="7" type="ORF">SHERM_17687</name>
</gene>
<evidence type="ECO:0000256" key="2">
    <source>
        <dbReference type="ARBA" id="ARBA00004906"/>
    </source>
</evidence>
<name>A0A9N7MZS3_STRHE</name>
<comment type="function">
    <text evidence="5">Functions as an E3 ubiquitin ligase.</text>
</comment>
<dbReference type="EC" id="2.3.2.27" evidence="5"/>
<dbReference type="InterPro" id="IPR016024">
    <property type="entry name" value="ARM-type_fold"/>
</dbReference>
<dbReference type="InterPro" id="IPR011989">
    <property type="entry name" value="ARM-like"/>
</dbReference>
<dbReference type="Gene3D" id="3.30.40.10">
    <property type="entry name" value="Zinc/RING finger domain, C3HC4 (zinc finger)"/>
    <property type="match status" value="1"/>
</dbReference>
<dbReference type="InterPro" id="IPR058678">
    <property type="entry name" value="ARM_PUB"/>
</dbReference>
<evidence type="ECO:0000256" key="1">
    <source>
        <dbReference type="ARBA" id="ARBA00000900"/>
    </source>
</evidence>
<evidence type="ECO:0000313" key="7">
    <source>
        <dbReference type="EMBL" id="CAA0818796.1"/>
    </source>
</evidence>
<evidence type="ECO:0000313" key="8">
    <source>
        <dbReference type="Proteomes" id="UP001153555"/>
    </source>
</evidence>
<feature type="domain" description="U-box" evidence="6">
    <location>
        <begin position="5"/>
        <end position="84"/>
    </location>
</feature>
<dbReference type="Pfam" id="PF25598">
    <property type="entry name" value="ARM_PUB"/>
    <property type="match status" value="1"/>
</dbReference>
<comment type="catalytic activity">
    <reaction evidence="1 5">
        <text>S-ubiquitinyl-[E2 ubiquitin-conjugating enzyme]-L-cysteine + [acceptor protein]-L-lysine = [E2 ubiquitin-conjugating enzyme]-L-cysteine + N(6)-ubiquitinyl-[acceptor protein]-L-lysine.</text>
        <dbReference type="EC" id="2.3.2.27"/>
    </reaction>
</comment>
<dbReference type="SMART" id="SM00504">
    <property type="entry name" value="Ubox"/>
    <property type="match status" value="1"/>
</dbReference>
<dbReference type="Pfam" id="PF04564">
    <property type="entry name" value="U-box"/>
    <property type="match status" value="1"/>
</dbReference>
<dbReference type="PROSITE" id="PS51698">
    <property type="entry name" value="U_BOX"/>
    <property type="match status" value="1"/>
</dbReference>
<keyword evidence="3 5" id="KW-0808">Transferase</keyword>
<evidence type="ECO:0000256" key="3">
    <source>
        <dbReference type="ARBA" id="ARBA00022679"/>
    </source>
</evidence>
<dbReference type="InterPro" id="IPR003613">
    <property type="entry name" value="Ubox_domain"/>
</dbReference>
<evidence type="ECO:0000259" key="6">
    <source>
        <dbReference type="PROSITE" id="PS51698"/>
    </source>
</evidence>
<dbReference type="SUPFAM" id="SSF57850">
    <property type="entry name" value="RING/U-box"/>
    <property type="match status" value="1"/>
</dbReference>
<dbReference type="AlphaFoldDB" id="A0A9N7MZS3"/>
<comment type="caution">
    <text evidence="7">The sequence shown here is derived from an EMBL/GenBank/DDBJ whole genome shotgun (WGS) entry which is preliminary data.</text>
</comment>
<dbReference type="GO" id="GO:0061630">
    <property type="term" value="F:ubiquitin protein ligase activity"/>
    <property type="evidence" value="ECO:0007669"/>
    <property type="project" value="UniProtKB-UniRule"/>
</dbReference>
<proteinExistence type="predicted"/>
<dbReference type="GO" id="GO:0016567">
    <property type="term" value="P:protein ubiquitination"/>
    <property type="evidence" value="ECO:0007669"/>
    <property type="project" value="UniProtKB-UniRule"/>
</dbReference>
<dbReference type="SUPFAM" id="SSF48371">
    <property type="entry name" value="ARM repeat"/>
    <property type="match status" value="1"/>
</dbReference>
<dbReference type="OrthoDB" id="10064100at2759"/>
<protein>
    <recommendedName>
        <fullName evidence="5 6">U-box domain-containing protein</fullName>
        <ecNumber evidence="5">2.3.2.27</ecNumber>
    </recommendedName>
    <alternativeName>
        <fullName evidence="5">RING-type E3 ubiquitin transferase PUB</fullName>
    </alternativeName>
</protein>
<dbReference type="EMBL" id="CACSLK010017620">
    <property type="protein sequence ID" value="CAA0818796.1"/>
    <property type="molecule type" value="Genomic_DNA"/>
</dbReference>
<dbReference type="PANTHER" id="PTHR22849">
    <property type="entry name" value="WDSAM1 PROTEIN"/>
    <property type="match status" value="1"/>
</dbReference>
<dbReference type="PANTHER" id="PTHR22849:SF132">
    <property type="entry name" value="E3 UBIQUITIN-PROTEIN LIGASE PUB23"/>
    <property type="match status" value="1"/>
</dbReference>
<accession>A0A9N7MZS3</accession>
<dbReference type="CDD" id="cd16664">
    <property type="entry name" value="RING-Ubox_PUB"/>
    <property type="match status" value="1"/>
</dbReference>
<evidence type="ECO:0000256" key="4">
    <source>
        <dbReference type="ARBA" id="ARBA00022786"/>
    </source>
</evidence>
<dbReference type="InterPro" id="IPR045185">
    <property type="entry name" value="PUB22/23/24-like"/>
</dbReference>
<keyword evidence="8" id="KW-1185">Reference proteome</keyword>
<reference evidence="7" key="1">
    <citation type="submission" date="2019-12" db="EMBL/GenBank/DDBJ databases">
        <authorList>
            <person name="Scholes J."/>
        </authorList>
    </citation>
    <scope>NUCLEOTIDE SEQUENCE</scope>
</reference>
<comment type="pathway">
    <text evidence="2 5">Protein modification; protein ubiquitination.</text>
</comment>
<dbReference type="Proteomes" id="UP001153555">
    <property type="component" value="Unassembled WGS sequence"/>
</dbReference>
<sequence length="401" mass="43834">MSEIEIPPYFICPISLDIMGDPVTVPTGITYDRDSIETWLFTERRPTCPVTNLPLSAAAAADLTTPNVILRRLIQSWCTLHSAHRLPTPKPPATPSQIHKLLAAAANPSTQIESLQTLRSIASQSQTNRISMENAGVHDFLASLVVNEPYGSKKVREEALAVLFALQLSESGLEFLAQNPEFPQALARLLPHASYESRVHAVVILKSVLEAANPTRQIHLRHEFFLELAQILRTQGVLQNASKAVLKIILCTCPWGRNKVKAVEAGLMPVLIDCLLDSTDKRACELLLMALDILCQCAEGRSELIKHGAGLAVVSKKILRVSNAASEKAVRILHSVSRFSGTPGVLQEMLQIGVVAKLCLVLQMDCGPKTKEQAREILKMHARAWRSSSCVPTGLASVYPS</sequence>
<dbReference type="Gene3D" id="1.25.10.10">
    <property type="entry name" value="Leucine-rich Repeat Variant"/>
    <property type="match status" value="1"/>
</dbReference>
<dbReference type="InterPro" id="IPR045210">
    <property type="entry name" value="RING-Ubox_PUB"/>
</dbReference>
<dbReference type="InterPro" id="IPR013083">
    <property type="entry name" value="Znf_RING/FYVE/PHD"/>
</dbReference>